<protein>
    <submittedName>
        <fullName evidence="2">Uncharacterized protein</fullName>
    </submittedName>
</protein>
<evidence type="ECO:0000313" key="2">
    <source>
        <dbReference type="EMBL" id="SNW62712.1"/>
    </source>
</evidence>
<sequence length="261" mass="29149">MSDFKLSTSYIVSDKVYPSMAHILPFLERIESIIKGLGLESYITPTINQYYESTLSGYFFYIPLRSNFYDNIDDINNDVEDVASRLKTTIVDIDDIRSFPTVEDIVQNSEEINGENIIYFIDGSSYNLLTKELTEPDINTMRLSPVSYSPILAQSPGSDNFRGSPMSLVSDLVSPFATLRFSPRSGSPRSQLSGSGGSSRSLSPSLSNRRSVESLSPSLSNNNRSNVRSIESNRGDDRRVTITLTLGELRNIIRDEVEKVI</sequence>
<name>A0A2I2L587_9VIRU</name>
<accession>A0A2I2L587</accession>
<proteinExistence type="predicted"/>
<feature type="region of interest" description="Disordered" evidence="1">
    <location>
        <begin position="182"/>
        <end position="232"/>
    </location>
</feature>
<evidence type="ECO:0000256" key="1">
    <source>
        <dbReference type="SAM" id="MobiDB-lite"/>
    </source>
</evidence>
<dbReference type="KEGG" id="vg:35382637"/>
<dbReference type="EMBL" id="LT906555">
    <property type="protein sequence ID" value="SNW62712.1"/>
    <property type="molecule type" value="Genomic_DNA"/>
</dbReference>
<organism evidence="2">
    <name type="scientific">Orpheovirus IHUMI-LCC2</name>
    <dbReference type="NCBI Taxonomy" id="2023057"/>
    <lineage>
        <taxon>Viruses</taxon>
        <taxon>Varidnaviria</taxon>
        <taxon>Bamfordvirae</taxon>
        <taxon>Nucleocytoviricota</taxon>
        <taxon>Megaviricetes</taxon>
        <taxon>Pimascovirales</taxon>
        <taxon>Ocovirineae</taxon>
        <taxon>Orpheoviridae</taxon>
        <taxon>Alphaorpheovirus</taxon>
        <taxon>Alphaorpheovirus massiliense</taxon>
    </lineage>
</organism>
<reference evidence="2" key="1">
    <citation type="submission" date="2017-08" db="EMBL/GenBank/DDBJ databases">
        <authorList>
            <consortium name="Urmite Genomes"/>
        </authorList>
    </citation>
    <scope>NUCLEOTIDE SEQUENCE [LARGE SCALE GENOMIC DNA]</scope>
    <source>
        <strain evidence="2">IHUMI-LCC2</strain>
    </source>
</reference>
<dbReference type="Proteomes" id="UP000236316">
    <property type="component" value="Segment"/>
</dbReference>
<dbReference type="RefSeq" id="YP_009449014.1">
    <property type="nucleotide sequence ID" value="NC_036594.1"/>
</dbReference>
<gene>
    <name evidence="2" type="ORF">ORPV_808</name>
</gene>
<feature type="compositionally biased region" description="Low complexity" evidence="1">
    <location>
        <begin position="182"/>
        <end position="230"/>
    </location>
</feature>
<dbReference type="GeneID" id="35382637"/>
<keyword evidence="3" id="KW-1185">Reference proteome</keyword>
<evidence type="ECO:0000313" key="3">
    <source>
        <dbReference type="Proteomes" id="UP000236316"/>
    </source>
</evidence>